<dbReference type="FunFam" id="3.30.1360.40:FF:000002">
    <property type="entry name" value="DNA gyrase subunit A"/>
    <property type="match status" value="1"/>
</dbReference>
<proteinExistence type="inferred from homology"/>
<dbReference type="Proteomes" id="UP000014629">
    <property type="component" value="Unassembled WGS sequence"/>
</dbReference>
<evidence type="ECO:0000259" key="10">
    <source>
        <dbReference type="PROSITE" id="PS52040"/>
    </source>
</evidence>
<protein>
    <recommendedName>
        <fullName evidence="3">DNA topoisomerase (ATP-hydrolyzing)</fullName>
        <ecNumber evidence="3">5.6.2.2</ecNumber>
    </recommendedName>
</protein>
<evidence type="ECO:0000256" key="5">
    <source>
        <dbReference type="ARBA" id="ARBA00023125"/>
    </source>
</evidence>
<gene>
    <name evidence="11" type="ORF">STRAU_3716</name>
</gene>
<evidence type="ECO:0000256" key="9">
    <source>
        <dbReference type="SAM" id="MobiDB-lite"/>
    </source>
</evidence>
<dbReference type="Pfam" id="PF03989">
    <property type="entry name" value="DNA_gyraseA_C"/>
    <property type="match status" value="2"/>
</dbReference>
<dbReference type="FunFam" id="3.90.199.10:FF:000001">
    <property type="entry name" value="DNA gyrase subunit A"/>
    <property type="match status" value="1"/>
</dbReference>
<dbReference type="RefSeq" id="WP_016641843.1">
    <property type="nucleotide sequence ID" value="NZ_AOPZ01000176.1"/>
</dbReference>
<evidence type="ECO:0000313" key="11">
    <source>
        <dbReference type="EMBL" id="EPH43186.1"/>
    </source>
</evidence>
<comment type="similarity">
    <text evidence="2">Belongs to the type II topoisomerase GyrA/ParC subunit family.</text>
</comment>
<dbReference type="GO" id="GO:0005737">
    <property type="term" value="C:cytoplasm"/>
    <property type="evidence" value="ECO:0007669"/>
    <property type="project" value="TreeGrafter"/>
</dbReference>
<dbReference type="Gene3D" id="3.30.1360.40">
    <property type="match status" value="1"/>
</dbReference>
<evidence type="ECO:0000256" key="8">
    <source>
        <dbReference type="SAM" id="Coils"/>
    </source>
</evidence>
<feature type="active site" description="O-(5'-phospho-DNA)-tyrosine intermediate" evidence="7">
    <location>
        <position position="134"/>
    </location>
</feature>
<dbReference type="InterPro" id="IPR006691">
    <property type="entry name" value="GyrA/parC_rep"/>
</dbReference>
<dbReference type="GO" id="GO:0034335">
    <property type="term" value="F:DNA negative supercoiling activity"/>
    <property type="evidence" value="ECO:0007669"/>
    <property type="project" value="UniProtKB-ARBA"/>
</dbReference>
<name>S3ZHU9_9ACTN</name>
<dbReference type="SUPFAM" id="SSF56719">
    <property type="entry name" value="Type II DNA topoisomerase"/>
    <property type="match status" value="1"/>
</dbReference>
<evidence type="ECO:0000313" key="12">
    <source>
        <dbReference type="Proteomes" id="UP000014629"/>
    </source>
</evidence>
<dbReference type="InterPro" id="IPR035516">
    <property type="entry name" value="Gyrase/topoIV_suA_C"/>
</dbReference>
<feature type="domain" description="Topo IIA-type catalytic" evidence="10">
    <location>
        <begin position="45"/>
        <end position="517"/>
    </location>
</feature>
<feature type="region of interest" description="Disordered" evidence="9">
    <location>
        <begin position="777"/>
        <end position="817"/>
    </location>
</feature>
<dbReference type="PATRIC" id="fig|1286094.4.peg.3676"/>
<feature type="coiled-coil region" evidence="8">
    <location>
        <begin position="449"/>
        <end position="476"/>
    </location>
</feature>
<dbReference type="InterPro" id="IPR013760">
    <property type="entry name" value="Topo_IIA-like_dom_sf"/>
</dbReference>
<dbReference type="EC" id="5.6.2.2" evidence="3"/>
<evidence type="ECO:0000256" key="1">
    <source>
        <dbReference type="ARBA" id="ARBA00000185"/>
    </source>
</evidence>
<dbReference type="Gene3D" id="1.10.268.10">
    <property type="entry name" value="Topoisomerase, domain 3"/>
    <property type="match status" value="1"/>
</dbReference>
<dbReference type="PROSITE" id="PS52040">
    <property type="entry name" value="TOPO_IIA"/>
    <property type="match status" value="1"/>
</dbReference>
<dbReference type="GO" id="GO:0003677">
    <property type="term" value="F:DNA binding"/>
    <property type="evidence" value="ECO:0007669"/>
    <property type="project" value="UniProtKB-UniRule"/>
</dbReference>
<dbReference type="GO" id="GO:0009330">
    <property type="term" value="C:DNA topoisomerase type II (double strand cut, ATP-hydrolyzing) complex"/>
    <property type="evidence" value="ECO:0007669"/>
    <property type="project" value="TreeGrafter"/>
</dbReference>
<comment type="catalytic activity">
    <reaction evidence="1 7">
        <text>ATP-dependent breakage, passage and rejoining of double-stranded DNA.</text>
        <dbReference type="EC" id="5.6.2.2"/>
    </reaction>
</comment>
<reference evidence="11 12" key="1">
    <citation type="submission" date="2013-02" db="EMBL/GenBank/DDBJ databases">
        <title>Draft Genome Sequence of Streptomyces aurantiacus, Which Produces Setomimycin.</title>
        <authorList>
            <person name="Gruening B.A."/>
            <person name="Praeg A."/>
            <person name="Erxleben A."/>
            <person name="Guenther S."/>
            <person name="Mueller M."/>
        </authorList>
    </citation>
    <scope>NUCLEOTIDE SEQUENCE [LARGE SCALE GENOMIC DNA]</scope>
    <source>
        <strain evidence="11 12">JA 4570</strain>
    </source>
</reference>
<keyword evidence="4 7" id="KW-0799">Topoisomerase</keyword>
<evidence type="ECO:0000256" key="4">
    <source>
        <dbReference type="ARBA" id="ARBA00023029"/>
    </source>
</evidence>
<keyword evidence="8" id="KW-0175">Coiled coil</keyword>
<dbReference type="OrthoDB" id="9806486at2"/>
<dbReference type="GO" id="GO:0006265">
    <property type="term" value="P:DNA topological change"/>
    <property type="evidence" value="ECO:0007669"/>
    <property type="project" value="UniProtKB-UniRule"/>
</dbReference>
<dbReference type="PANTHER" id="PTHR43493:SF5">
    <property type="entry name" value="DNA GYRASE SUBUNIT A, CHLOROPLASTIC_MITOCHONDRIAL"/>
    <property type="match status" value="1"/>
</dbReference>
<dbReference type="NCBIfam" id="NF004044">
    <property type="entry name" value="PRK05561.1"/>
    <property type="match status" value="1"/>
</dbReference>
<dbReference type="InterPro" id="IPR050220">
    <property type="entry name" value="Type_II_DNA_Topoisomerases"/>
</dbReference>
<dbReference type="CDD" id="cd00187">
    <property type="entry name" value="TOP4c"/>
    <property type="match status" value="1"/>
</dbReference>
<evidence type="ECO:0000256" key="3">
    <source>
        <dbReference type="ARBA" id="ARBA00012895"/>
    </source>
</evidence>
<comment type="caution">
    <text evidence="11">The sequence shown here is derived from an EMBL/GenBank/DDBJ whole genome shotgun (WGS) entry which is preliminary data.</text>
</comment>
<dbReference type="Gene3D" id="3.90.199.10">
    <property type="entry name" value="Topoisomerase II, domain 5"/>
    <property type="match status" value="1"/>
</dbReference>
<dbReference type="EMBL" id="AOPZ01000176">
    <property type="protein sequence ID" value="EPH43186.1"/>
    <property type="molecule type" value="Genomic_DNA"/>
</dbReference>
<keyword evidence="6 7" id="KW-0413">Isomerase</keyword>
<dbReference type="SMART" id="SM00434">
    <property type="entry name" value="TOP4c"/>
    <property type="match status" value="1"/>
</dbReference>
<dbReference type="Pfam" id="PF00521">
    <property type="entry name" value="DNA_topoisoIV"/>
    <property type="match status" value="1"/>
</dbReference>
<dbReference type="SUPFAM" id="SSF101904">
    <property type="entry name" value="GyrA/ParC C-terminal domain-like"/>
    <property type="match status" value="1"/>
</dbReference>
<dbReference type="GO" id="GO:0005524">
    <property type="term" value="F:ATP binding"/>
    <property type="evidence" value="ECO:0007669"/>
    <property type="project" value="InterPro"/>
</dbReference>
<sequence length="817" mass="88474">MARRSTKTPPPDDAFEEKILDIDVVDEMQGSFLEYAYSVIYSRALPDARDGLKPVHRRIVYQMNEMGLRPERGYVKCARVVGEVMGKLHPHGDASIYDALVRMAQPFSMRLPLVDGHGNFGSLGNDDPPAAMRYTECRMADATSLMTESIDENTVDFEPNYDGQEREPVALPAAYPNLLVNGASGIAVGMATNMAPHNLGEVIAAARHLIKHPGADLETLMRFIPGPDLPTGGRIVGLSGIKDAYESGRGTFKIRATVSVEAVTARRKGLVVTELPFTVGPEKVISKIKDLVGSKKLQGIADVKDLTDRAHGLRLVIEIKNGFVPEAVLEQLYKLTPMEESFGINNVALVDGQPLTLGLKELLEVYLDHRFNVVRRRSEFRRGKKRDRLHLVDGLLIALLDIDEVIRLIRSSENSAQAKERLIGRFSLSEVQTQYILDTPLRRLTKYDRIELESERDKLNAEIEELTRILESDAELRKLVSSELAAVAKKFGTDRRTVLLESGGAPAAAVPLQVADDPCRVLLSSTGLLARTANGEPFGESDGKRVKHDVIVSAVPATARGEVGAVTSEGRLLRLSVVDLPQLPDTASAPNLSGGAPVSELLSLEADEKLICLMTLDESSPGLALGTEQGVVKRVVPDYPTNKDELEVITLKDGDRIVGAAELRTGEEDLVFITDDAQLLRYPAGQVRPQGRPAGGMTGIKLTDGAKVITFTAVDPAVDAVVFTVAGSRGTLDDSVQTTAKVTPFDQYPRKGRATGGVRCQRLLKGEDCLSFAWAGPTPPRAAQRNGMPAELPEPDPRRDGSGVSLAKPVVAVAGPA</sequence>
<evidence type="ECO:0000256" key="7">
    <source>
        <dbReference type="PROSITE-ProRule" id="PRU01384"/>
    </source>
</evidence>
<dbReference type="InterPro" id="IPR013758">
    <property type="entry name" value="Topo_IIA_A/C_ab"/>
</dbReference>
<accession>S3ZHU9</accession>
<dbReference type="PANTHER" id="PTHR43493">
    <property type="entry name" value="DNA GYRASE/TOPOISOMERASE SUBUNIT A"/>
    <property type="match status" value="1"/>
</dbReference>
<keyword evidence="5 7" id="KW-0238">DNA-binding</keyword>
<dbReference type="InterPro" id="IPR002205">
    <property type="entry name" value="Topo_IIA_dom_A"/>
</dbReference>
<keyword evidence="12" id="KW-1185">Reference proteome</keyword>
<evidence type="ECO:0000256" key="6">
    <source>
        <dbReference type="ARBA" id="ARBA00023235"/>
    </source>
</evidence>
<evidence type="ECO:0000256" key="2">
    <source>
        <dbReference type="ARBA" id="ARBA00008263"/>
    </source>
</evidence>
<dbReference type="InterPro" id="IPR013757">
    <property type="entry name" value="Topo_IIA_A_a_sf"/>
</dbReference>
<dbReference type="FunFam" id="1.10.268.10:FF:000001">
    <property type="entry name" value="DNA gyrase subunit A"/>
    <property type="match status" value="1"/>
</dbReference>
<dbReference type="Gene3D" id="2.120.10.90">
    <property type="entry name" value="DNA gyrase/topoisomerase IV, subunit A, C-terminal"/>
    <property type="match status" value="1"/>
</dbReference>
<dbReference type="AlphaFoldDB" id="S3ZHU9"/>
<organism evidence="11 12">
    <name type="scientific">Streptomyces aurantiacus JA 4570</name>
    <dbReference type="NCBI Taxonomy" id="1286094"/>
    <lineage>
        <taxon>Bacteria</taxon>
        <taxon>Bacillati</taxon>
        <taxon>Actinomycetota</taxon>
        <taxon>Actinomycetes</taxon>
        <taxon>Kitasatosporales</taxon>
        <taxon>Streptomycetaceae</taxon>
        <taxon>Streptomyces</taxon>
        <taxon>Streptomyces aurantiacus group</taxon>
    </lineage>
</organism>